<dbReference type="InterPro" id="IPR036872">
    <property type="entry name" value="CH_dom_sf"/>
</dbReference>
<dbReference type="InterPro" id="IPR002017">
    <property type="entry name" value="Spectrin_repeat"/>
</dbReference>
<dbReference type="SUPFAM" id="SSF47576">
    <property type="entry name" value="Calponin-homology domain, CH-domain"/>
    <property type="match status" value="1"/>
</dbReference>
<protein>
    <recommendedName>
        <fullName evidence="5">Calponin-homology (CH) domain-containing protein</fullName>
    </recommendedName>
</protein>
<dbReference type="PROSITE" id="PS00020">
    <property type="entry name" value="ACTININ_2"/>
    <property type="match status" value="1"/>
</dbReference>
<keyword evidence="2" id="KW-0009">Actin-binding</keyword>
<organism evidence="6 7">
    <name type="scientific">Nezara viridula</name>
    <name type="common">Southern green stink bug</name>
    <name type="synonym">Cimex viridulus</name>
    <dbReference type="NCBI Taxonomy" id="85310"/>
    <lineage>
        <taxon>Eukaryota</taxon>
        <taxon>Metazoa</taxon>
        <taxon>Ecdysozoa</taxon>
        <taxon>Arthropoda</taxon>
        <taxon>Hexapoda</taxon>
        <taxon>Insecta</taxon>
        <taxon>Pterygota</taxon>
        <taxon>Neoptera</taxon>
        <taxon>Paraneoptera</taxon>
        <taxon>Hemiptera</taxon>
        <taxon>Heteroptera</taxon>
        <taxon>Panheteroptera</taxon>
        <taxon>Pentatomomorpha</taxon>
        <taxon>Pentatomoidea</taxon>
        <taxon>Pentatomidae</taxon>
        <taxon>Pentatominae</taxon>
        <taxon>Nezara</taxon>
    </lineage>
</organism>
<evidence type="ECO:0000256" key="4">
    <source>
        <dbReference type="SAM" id="MobiDB-lite"/>
    </source>
</evidence>
<feature type="domain" description="Calponin-homology (CH)" evidence="5">
    <location>
        <begin position="66"/>
        <end position="170"/>
    </location>
</feature>
<dbReference type="InterPro" id="IPR001589">
    <property type="entry name" value="Actinin_actin-bd_CS"/>
</dbReference>
<dbReference type="SMART" id="SM00150">
    <property type="entry name" value="SPEC"/>
    <property type="match status" value="8"/>
</dbReference>
<feature type="domain" description="Calponin-homology (CH)" evidence="5">
    <location>
        <begin position="1"/>
        <end position="51"/>
    </location>
</feature>
<dbReference type="Pfam" id="PF00307">
    <property type="entry name" value="CH"/>
    <property type="match status" value="2"/>
</dbReference>
<sequence length="2274" mass="259143">MRVHKLNNVNRALQILEQNSVKLVNISSNDIVDGNPKLILGLVWSIILHWQVHWSLKELMTDAEQTNLEKTLLMWCKQNTQKYNVEINNFTTSWSDGLAFNALIHNFRPELFDYANVARRQPNARLNHAFKIAQEFLNIERLLDVEDVNTSVPDKKSIMMYVMCLFQSLPHSASASDSAEGQQMECDNSNSRPLSLATNVSVELGGYQVALEEVLTWLLEAEDRLNMDQPIAETLEDVKLQFNEHEAFINDLYRHREGVGAVLEEGVRMLNEGGLTRDEEEEVRIQMKLLNSRWETLRVNAIQKQSRIYDAVGSLQDEKVNSLRQWMTQIEDRISRMSEVGTNVISLKEQMETHNQLQQDIKKQQTHSQIEDQLAALAERWAHICQWAEERGAKLQTMTNKIFELDHSLTSLESWINQQEDMLKNMEAHPVSEIGEILERIKHLQILKHNMDIKYNKLMSLHDSIQELSVIDPEGAKDYLSRWETISDSWDALTMIMDVQAHRISSSGFEISLTPGVSDKPPLVESTHAWQTPVEQTHEIQEIGAQLRRVEHDLTAISNSLNTDTLNLDECNEMLRSLREKEKETRRLCETSTEIANKRPCEETHSLREKSFQFSSLISDMIEKLENEERKLSSSLNDKNKMQVDPVESKMNGIAMEVSASEPTEQEMKMIPELSPNEKEALNNVLTSVEEMKECVMSIKDKCHVGEIVVNNSVELFKLKAKYQGLKDEVDRKSCEYRLLYNKALVSQETVWLDKLEKRLRKSPKSAADAEEISQDLDDLENFVRNHSESRVDRIEEFGQILIKDHVMESSIQNDMKSVVTRWNHLCQEAKDRANILEKSVEEAQQSETNIAKFQDWLSHVHAQIISRMENDLTSDDLPDDVQRLVDEFDKQANTLKDMEDEIKYYEAEGKVEAASRLQEQMVLLRNQFMEVMEKFEDWRCANNVEPHLCRALRELRGVEEASCLLELASDDPEAIQGQLNHCMRFYQMLSDLKGEVENIIKSGRKMVEDKSVPDPEQYTLGEEITVSKSNLEKALEVSQTLNMDLNSLQSWVQAVTNDLDQVEATPASDRDIKAELRFVKETIEECKKQETLQGKVQESYNQFIKFCDPSYLDTLKERMSEAFNKLGTIKSRLNQTIEQLEGIGKTVAVVSNKSIKEEKAENNQPDQTFSKDIPTISVTEVNEQAENANEKKDLSGISNPAFDDGDVEMKSVPRANNQTNRCSVYENVDYIQTIPEEVETSEEVSSNHSKDKTSDFKKKETGSAERKCQMVEIKTIEITKSCVASLEHAEHTVIEPESVEIVEIIDSGADESDFTDPEDKRSPATVRRVVDPKNRKNLAPGEILAKRQKLASDEALRNSNENLKAKMNIDPDSVTDIEITDVINTSENNVSVVSNDIPPVCLTISDKINHTEQTKVTAMNKTEKLHADEVMLRKEVQVSKTYELIGNFPTSQDLDVPVLEDCDSFYGSDKETDDVVVFSEDEVKIVDDSSDDDVEMVQNTDTTTQQGKPPLRMENGIDKYSVMKVHADSPNSPSLPLEQEVAEYEEAASEMMDRMGTMLQTIKGVSKEKDPGRRLEILESELSQLAPDAATLISRGDGLVLKVHCVMPEKALALKTTSQNKLRAKWAEVMQQTEAQKLDAQRADVLLIEHHKLITNINTKITNINLKLGQANNDEAKLQEVMVEYGSCEESMSRLFEVTKDLSNLQVVTDSKELAAAWKALSDKFNTLKKSPNLKDKCILMPDKDMMDSPADYIAHVNKVREAISIVARKLKQPPLSTDFDPFHLQEEALKGVKDKLNRLKSEVDKVDQKRNRILRKVSGEGRENVVKAVERLKQEWELANTNLTDRYSHLTKCKEQWESLRKNCEKFADWLSTMETATKDLDTNKQSALEVKAKLRDLEKQATTKTGVMNRIVGAGRDMVALGGSQAKEMWQTVESLRHRWNHLLTQFKSIRETLGMMQGTKHGAKGAVESATACLDQVKSLLSSQANPSDEAALSVRMSLVKSLQEDLSKKKRELESLQSNGGQTEQLQMLITNINKAQENLSEHKDYLSSKINSLQRLLAQLECVMAWVNEVKTRVNISKELSPAERTRILDNIMTCIYDREAEVKEVKENFNNLDKECRGDMPADLREQIRKLTENWQYLKNRGELTPSKIPVLQSPIMKRQASPLIRRSPALSKKSESELLTSSPSLTVKVPQGCGVHAYRAKWLGLEEPLWDEMLKILPVSLSSSHQRLGNVKVRFKSVSTYPRPAVFRSLVLINTWDHFHLLIIKL</sequence>
<evidence type="ECO:0000313" key="7">
    <source>
        <dbReference type="Proteomes" id="UP001152798"/>
    </source>
</evidence>
<dbReference type="GO" id="GO:0003779">
    <property type="term" value="F:actin binding"/>
    <property type="evidence" value="ECO:0007669"/>
    <property type="project" value="UniProtKB-KW"/>
</dbReference>
<dbReference type="Pfam" id="PF00435">
    <property type="entry name" value="Spectrin"/>
    <property type="match status" value="3"/>
</dbReference>
<feature type="compositionally biased region" description="Basic and acidic residues" evidence="4">
    <location>
        <begin position="1249"/>
        <end position="1262"/>
    </location>
</feature>
<feature type="coiled-coil region" evidence="3">
    <location>
        <begin position="882"/>
        <end position="935"/>
    </location>
</feature>
<keyword evidence="1" id="KW-0677">Repeat</keyword>
<dbReference type="SMART" id="SM00033">
    <property type="entry name" value="CH"/>
    <property type="match status" value="1"/>
</dbReference>
<evidence type="ECO:0000256" key="1">
    <source>
        <dbReference type="ARBA" id="ARBA00022737"/>
    </source>
</evidence>
<dbReference type="InterPro" id="IPR018159">
    <property type="entry name" value="Spectrin/alpha-actinin"/>
</dbReference>
<gene>
    <name evidence="6" type="ORF">NEZAVI_LOCUS11629</name>
</gene>
<dbReference type="OrthoDB" id="10057795at2759"/>
<evidence type="ECO:0000256" key="2">
    <source>
        <dbReference type="ARBA" id="ARBA00023203"/>
    </source>
</evidence>
<dbReference type="Gene3D" id="1.20.58.60">
    <property type="match status" value="6"/>
</dbReference>
<dbReference type="PROSITE" id="PS50021">
    <property type="entry name" value="CH"/>
    <property type="match status" value="2"/>
</dbReference>
<dbReference type="SUPFAM" id="SSF46966">
    <property type="entry name" value="Spectrin repeat"/>
    <property type="match status" value="6"/>
</dbReference>
<accession>A0A9P0MSG7</accession>
<keyword evidence="3" id="KW-0175">Coiled coil</keyword>
<evidence type="ECO:0000313" key="6">
    <source>
        <dbReference type="EMBL" id="CAH1402925.1"/>
    </source>
</evidence>
<dbReference type="Gene3D" id="1.10.418.10">
    <property type="entry name" value="Calponin-like domain"/>
    <property type="match status" value="2"/>
</dbReference>
<dbReference type="CDD" id="cd00176">
    <property type="entry name" value="SPEC"/>
    <property type="match status" value="4"/>
</dbReference>
<evidence type="ECO:0000259" key="5">
    <source>
        <dbReference type="PROSITE" id="PS50021"/>
    </source>
</evidence>
<feature type="region of interest" description="Disordered" evidence="4">
    <location>
        <begin position="1238"/>
        <end position="1262"/>
    </location>
</feature>
<dbReference type="GO" id="GO:0005737">
    <property type="term" value="C:cytoplasm"/>
    <property type="evidence" value="ECO:0007669"/>
    <property type="project" value="UniProtKB-ARBA"/>
</dbReference>
<keyword evidence="7" id="KW-1185">Reference proteome</keyword>
<dbReference type="Proteomes" id="UP001152798">
    <property type="component" value="Chromosome 5"/>
</dbReference>
<dbReference type="EMBL" id="OV725081">
    <property type="protein sequence ID" value="CAH1402925.1"/>
    <property type="molecule type" value="Genomic_DNA"/>
</dbReference>
<name>A0A9P0MSG7_NEZVI</name>
<evidence type="ECO:0000256" key="3">
    <source>
        <dbReference type="SAM" id="Coils"/>
    </source>
</evidence>
<dbReference type="PANTHER" id="PTHR11915">
    <property type="entry name" value="SPECTRIN/FILAMIN RELATED CYTOSKELETAL PROTEIN"/>
    <property type="match status" value="1"/>
</dbReference>
<reference evidence="6" key="1">
    <citation type="submission" date="2022-01" db="EMBL/GenBank/DDBJ databases">
        <authorList>
            <person name="King R."/>
        </authorList>
    </citation>
    <scope>NUCLEOTIDE SEQUENCE</scope>
</reference>
<feature type="coiled-coil region" evidence="3">
    <location>
        <begin position="618"/>
        <end position="645"/>
    </location>
</feature>
<proteinExistence type="predicted"/>
<dbReference type="InterPro" id="IPR001715">
    <property type="entry name" value="CH_dom"/>
</dbReference>
<dbReference type="FunFam" id="1.20.58.60:FF:000075">
    <property type="entry name" value="utrophin isoform X1"/>
    <property type="match status" value="1"/>
</dbReference>
<feature type="coiled-coil region" evidence="3">
    <location>
        <begin position="1784"/>
        <end position="1848"/>
    </location>
</feature>